<keyword evidence="5" id="KW-0678">Repressor</keyword>
<keyword evidence="9" id="KW-0804">Transcription</keyword>
<dbReference type="InterPro" id="IPR022689">
    <property type="entry name" value="Iron_dep_repressor"/>
</dbReference>
<proteinExistence type="inferred from homology"/>
<dbReference type="GO" id="GO:0005737">
    <property type="term" value="C:cytoplasm"/>
    <property type="evidence" value="ECO:0007669"/>
    <property type="project" value="UniProtKB-SubCell"/>
</dbReference>
<dbReference type="Proteomes" id="UP000275256">
    <property type="component" value="Unassembled WGS sequence"/>
</dbReference>
<evidence type="ECO:0000256" key="7">
    <source>
        <dbReference type="ARBA" id="ARBA00023125"/>
    </source>
</evidence>
<dbReference type="Pfam" id="PF01325">
    <property type="entry name" value="Fe_dep_repress"/>
    <property type="match status" value="1"/>
</dbReference>
<evidence type="ECO:0000256" key="4">
    <source>
        <dbReference type="ARBA" id="ARBA00022490"/>
    </source>
</evidence>
<dbReference type="InterPro" id="IPR036390">
    <property type="entry name" value="WH_DNA-bd_sf"/>
</dbReference>
<accession>A0A3M0GS42</accession>
<sequence length="227" mass="24354">MTVGDGDAQIDAITSTAEDHLKVIWAALEWGGSPITIKGLAERFGTTPASASSTVKRLVRQGLLVHEPYGPILLTAAGERQAVMMVRRHRLIETLLVETLGYSWDEVHDEAENLEHAASDLLIDRIDAMLGNPDVDPHGDPIPDGSGVVSYPASARRLADALPGEHRVTRISDDSSELLSLLDSRGVRRGVVVTVVGHSGHGTIIRVGARQLVLTSEAGRSIILVDR</sequence>
<dbReference type="InterPro" id="IPR050536">
    <property type="entry name" value="DtxR_MntR_Metal-Reg"/>
</dbReference>
<evidence type="ECO:0000256" key="8">
    <source>
        <dbReference type="ARBA" id="ARBA00023159"/>
    </source>
</evidence>
<dbReference type="EMBL" id="REFW01000002">
    <property type="protein sequence ID" value="RMB60126.1"/>
    <property type="molecule type" value="Genomic_DNA"/>
</dbReference>
<dbReference type="GO" id="GO:0045892">
    <property type="term" value="P:negative regulation of DNA-templated transcription"/>
    <property type="evidence" value="ECO:0007669"/>
    <property type="project" value="TreeGrafter"/>
</dbReference>
<dbReference type="SMART" id="SM00529">
    <property type="entry name" value="HTH_DTXR"/>
    <property type="match status" value="1"/>
</dbReference>
<gene>
    <name evidence="13" type="ORF">EAX62_10545</name>
</gene>
<dbReference type="GO" id="GO:0003700">
    <property type="term" value="F:DNA-binding transcription factor activity"/>
    <property type="evidence" value="ECO:0007669"/>
    <property type="project" value="InterPro"/>
</dbReference>
<protein>
    <recommendedName>
        <fullName evidence="11">Manganese transport regulator</fullName>
    </recommendedName>
</protein>
<dbReference type="SUPFAM" id="SSF47979">
    <property type="entry name" value="Iron-dependent repressor protein, dimerization domain"/>
    <property type="match status" value="1"/>
</dbReference>
<evidence type="ECO:0000256" key="10">
    <source>
        <dbReference type="ARBA" id="ARBA00023211"/>
    </source>
</evidence>
<dbReference type="InterPro" id="IPR022687">
    <property type="entry name" value="HTH_DTXR"/>
</dbReference>
<dbReference type="OrthoDB" id="9791355at2"/>
<evidence type="ECO:0000256" key="11">
    <source>
        <dbReference type="ARBA" id="ARBA00032593"/>
    </source>
</evidence>
<dbReference type="GO" id="GO:0046914">
    <property type="term" value="F:transition metal ion binding"/>
    <property type="evidence" value="ECO:0007669"/>
    <property type="project" value="InterPro"/>
</dbReference>
<evidence type="ECO:0000256" key="9">
    <source>
        <dbReference type="ARBA" id="ARBA00023163"/>
    </source>
</evidence>
<dbReference type="SUPFAM" id="SSF50037">
    <property type="entry name" value="C-terminal domain of transcriptional repressors"/>
    <property type="match status" value="1"/>
</dbReference>
<reference evidence="13 14" key="1">
    <citation type="submission" date="2018-10" db="EMBL/GenBank/DDBJ databases">
        <title>Tessaracoccus antarcticuss sp. nov., isolated from sediment.</title>
        <authorList>
            <person name="Zhou L.Y."/>
            <person name="Du Z.J."/>
        </authorList>
    </citation>
    <scope>NUCLEOTIDE SEQUENCE [LARGE SCALE GENOMIC DNA]</scope>
    <source>
        <strain evidence="13 14">JDX10</strain>
    </source>
</reference>
<dbReference type="AlphaFoldDB" id="A0A3M0GS42"/>
<dbReference type="InterPro" id="IPR036421">
    <property type="entry name" value="Fe_dep_repressor_sf"/>
</dbReference>
<dbReference type="Gene3D" id="1.10.10.10">
    <property type="entry name" value="Winged helix-like DNA-binding domain superfamily/Winged helix DNA-binding domain"/>
    <property type="match status" value="1"/>
</dbReference>
<keyword evidence="4" id="KW-0963">Cytoplasm</keyword>
<dbReference type="PROSITE" id="PS50944">
    <property type="entry name" value="HTH_DTXR"/>
    <property type="match status" value="1"/>
</dbReference>
<keyword evidence="10" id="KW-0464">Manganese</keyword>
<evidence type="ECO:0000313" key="14">
    <source>
        <dbReference type="Proteomes" id="UP000275256"/>
    </source>
</evidence>
<evidence type="ECO:0000259" key="12">
    <source>
        <dbReference type="PROSITE" id="PS50944"/>
    </source>
</evidence>
<dbReference type="PANTHER" id="PTHR33238:SF11">
    <property type="entry name" value="TRANSCRIPTIONAL REGULATOR MNTR"/>
    <property type="match status" value="1"/>
</dbReference>
<dbReference type="GO" id="GO:0003677">
    <property type="term" value="F:DNA binding"/>
    <property type="evidence" value="ECO:0007669"/>
    <property type="project" value="UniProtKB-KW"/>
</dbReference>
<comment type="similarity">
    <text evidence="2">Belongs to the DtxR/MntR family.</text>
</comment>
<feature type="domain" description="HTH dtxR-type" evidence="12">
    <location>
        <begin position="13"/>
        <end position="75"/>
    </location>
</feature>
<dbReference type="SMART" id="SM00899">
    <property type="entry name" value="FeoA"/>
    <property type="match status" value="1"/>
</dbReference>
<evidence type="ECO:0000313" key="13">
    <source>
        <dbReference type="EMBL" id="RMB60126.1"/>
    </source>
</evidence>
<comment type="subunit">
    <text evidence="3">Homodimer.</text>
</comment>
<evidence type="ECO:0000256" key="2">
    <source>
        <dbReference type="ARBA" id="ARBA00007871"/>
    </source>
</evidence>
<keyword evidence="7" id="KW-0238">DNA-binding</keyword>
<dbReference type="InterPro" id="IPR001367">
    <property type="entry name" value="Fe_dep_repressor"/>
</dbReference>
<keyword evidence="8" id="KW-0010">Activator</keyword>
<evidence type="ECO:0000256" key="5">
    <source>
        <dbReference type="ARBA" id="ARBA00022491"/>
    </source>
</evidence>
<dbReference type="InterPro" id="IPR007167">
    <property type="entry name" value="Fe-transptr_FeoA-like"/>
</dbReference>
<name>A0A3M0GS42_9ACTN</name>
<keyword evidence="14" id="KW-1185">Reference proteome</keyword>
<evidence type="ECO:0000256" key="3">
    <source>
        <dbReference type="ARBA" id="ARBA00011738"/>
    </source>
</evidence>
<keyword evidence="6" id="KW-0805">Transcription regulation</keyword>
<organism evidence="13 14">
    <name type="scientific">Tessaracoccus antarcticus</name>
    <dbReference type="NCBI Taxonomy" id="2479848"/>
    <lineage>
        <taxon>Bacteria</taxon>
        <taxon>Bacillati</taxon>
        <taxon>Actinomycetota</taxon>
        <taxon>Actinomycetes</taxon>
        <taxon>Propionibacteriales</taxon>
        <taxon>Propionibacteriaceae</taxon>
        <taxon>Tessaracoccus</taxon>
    </lineage>
</organism>
<dbReference type="GO" id="GO:0046983">
    <property type="term" value="F:protein dimerization activity"/>
    <property type="evidence" value="ECO:0007669"/>
    <property type="project" value="InterPro"/>
</dbReference>
<evidence type="ECO:0000256" key="1">
    <source>
        <dbReference type="ARBA" id="ARBA00004496"/>
    </source>
</evidence>
<dbReference type="Pfam" id="PF02742">
    <property type="entry name" value="Fe_dep_repr_C"/>
    <property type="match status" value="1"/>
</dbReference>
<dbReference type="Pfam" id="PF04023">
    <property type="entry name" value="FeoA"/>
    <property type="match status" value="1"/>
</dbReference>
<comment type="caution">
    <text evidence="13">The sequence shown here is derived from an EMBL/GenBank/DDBJ whole genome shotgun (WGS) entry which is preliminary data.</text>
</comment>
<dbReference type="SUPFAM" id="SSF46785">
    <property type="entry name" value="Winged helix' DNA-binding domain"/>
    <property type="match status" value="1"/>
</dbReference>
<evidence type="ECO:0000256" key="6">
    <source>
        <dbReference type="ARBA" id="ARBA00023015"/>
    </source>
</evidence>
<comment type="subcellular location">
    <subcellularLocation>
        <location evidence="1">Cytoplasm</location>
    </subcellularLocation>
</comment>
<dbReference type="PANTHER" id="PTHR33238">
    <property type="entry name" value="IRON (METAL) DEPENDENT REPRESSOR, DTXR FAMILY"/>
    <property type="match status" value="1"/>
</dbReference>
<dbReference type="InterPro" id="IPR036388">
    <property type="entry name" value="WH-like_DNA-bd_sf"/>
</dbReference>
<dbReference type="InterPro" id="IPR008988">
    <property type="entry name" value="Transcriptional_repressor_C"/>
</dbReference>